<evidence type="ECO:0000313" key="4">
    <source>
        <dbReference type="EMBL" id="PNH18870.1"/>
    </source>
</evidence>
<feature type="chain" id="PRO_5014418131" description="Repeat protein" evidence="3">
    <location>
        <begin position="25"/>
        <end position="473"/>
    </location>
</feature>
<feature type="compositionally biased region" description="Pro residues" evidence="2">
    <location>
        <begin position="434"/>
        <end position="453"/>
    </location>
</feature>
<evidence type="ECO:0000313" key="5">
    <source>
        <dbReference type="Proteomes" id="UP000236394"/>
    </source>
</evidence>
<organism evidence="4 5">
    <name type="scientific">Mageeibacillus indolicus</name>
    <dbReference type="NCBI Taxonomy" id="884684"/>
    <lineage>
        <taxon>Bacteria</taxon>
        <taxon>Bacillati</taxon>
        <taxon>Bacillota</taxon>
        <taxon>Clostridia</taxon>
        <taxon>Eubacteriales</taxon>
        <taxon>Oscillospiraceae</taxon>
        <taxon>Mageeibacillus</taxon>
    </lineage>
</organism>
<evidence type="ECO:0000256" key="1">
    <source>
        <dbReference type="ARBA" id="ARBA00004196"/>
    </source>
</evidence>
<comment type="caution">
    <text evidence="4">The sequence shown here is derived from an EMBL/GenBank/DDBJ whole genome shotgun (WGS) entry which is preliminary data.</text>
</comment>
<sequence>MKKFLSTTLAILFLAVFSSGVAHAEVAEDFNSMKSGNTWIELEEANTGIFGEEGSKINAVPKGVLKPEDTAIAQKYKNMIKETPCFSYSTGIHSDDGKPALSPFLKRLKEYNPANPTQDDHAVPMTDDPMFYGDLSYNDDTTSKDVKISTGDNLSSLKLTLSNMNWLAEPIFSELSIHDMYRSEKKDGTLRFLTDSQLVYTIKFPKGFDISKATTTSDASSDLLTLSTSVSGEVKTGMTLTVTLRRKGAGETFLTEDQFKNELNSLNTISVSMKDIAITKAAVEGKNVVTGSIGGFLEYMNVGYDDTNKKITAYTWTYVHYFAAPQEASGKDSNLAANDSQYKIQYTFNVVKPTQSTVTFKDGDKTHATVKVETGKAIDTDALTDESMPKKPTKAGYTFKEWNTKADGKSTAFAGKTTVNGDMTVYAIYTKNPEPTPDPTPDSIPNPPIPELKPQPEQVPRQKDDVPNTSASE</sequence>
<accession>A0A2J8B275</accession>
<dbReference type="InterPro" id="IPR013378">
    <property type="entry name" value="InlB-like_B-rpt"/>
</dbReference>
<proteinExistence type="predicted"/>
<feature type="region of interest" description="Disordered" evidence="2">
    <location>
        <begin position="429"/>
        <end position="473"/>
    </location>
</feature>
<reference evidence="5" key="1">
    <citation type="submission" date="2017-04" db="EMBL/GenBank/DDBJ databases">
        <authorList>
            <person name="Bumgarner R.E."/>
            <person name="Fredricks D.N."/>
            <person name="Srinivasan S."/>
        </authorList>
    </citation>
    <scope>NUCLEOTIDE SEQUENCE [LARGE SCALE GENOMIC DNA]</scope>
    <source>
        <strain evidence="5">KA00405</strain>
    </source>
</reference>
<keyword evidence="3" id="KW-0732">Signal</keyword>
<dbReference type="AlphaFoldDB" id="A0A2J8B275"/>
<comment type="subcellular location">
    <subcellularLocation>
        <location evidence="1">Cell envelope</location>
    </subcellularLocation>
</comment>
<evidence type="ECO:0008006" key="6">
    <source>
        <dbReference type="Google" id="ProtNLM"/>
    </source>
</evidence>
<dbReference type="Proteomes" id="UP000236394">
    <property type="component" value="Unassembled WGS sequence"/>
</dbReference>
<name>A0A2J8B275_9FIRM</name>
<dbReference type="GO" id="GO:0030313">
    <property type="term" value="C:cell envelope"/>
    <property type="evidence" value="ECO:0007669"/>
    <property type="project" value="UniProtKB-SubCell"/>
</dbReference>
<protein>
    <recommendedName>
        <fullName evidence="6">Repeat protein</fullName>
    </recommendedName>
</protein>
<dbReference type="EMBL" id="NBZD01000002">
    <property type="protein sequence ID" value="PNH18870.1"/>
    <property type="molecule type" value="Genomic_DNA"/>
</dbReference>
<gene>
    <name evidence="4" type="ORF">B7R76_04765</name>
</gene>
<dbReference type="Gene3D" id="2.60.40.4270">
    <property type="entry name" value="Listeria-Bacteroides repeat domain"/>
    <property type="match status" value="1"/>
</dbReference>
<dbReference type="Pfam" id="PF09479">
    <property type="entry name" value="Flg_new"/>
    <property type="match status" value="1"/>
</dbReference>
<feature type="signal peptide" evidence="3">
    <location>
        <begin position="1"/>
        <end position="24"/>
    </location>
</feature>
<evidence type="ECO:0000256" key="2">
    <source>
        <dbReference type="SAM" id="MobiDB-lite"/>
    </source>
</evidence>
<evidence type="ECO:0000256" key="3">
    <source>
        <dbReference type="SAM" id="SignalP"/>
    </source>
</evidence>
<dbReference type="InterPro" id="IPR042229">
    <property type="entry name" value="Listeria/Bacterioides_rpt_sf"/>
</dbReference>
<dbReference type="RefSeq" id="WP_102892513.1">
    <property type="nucleotide sequence ID" value="NZ_NBZD01000002.1"/>
</dbReference>